<keyword evidence="1" id="KW-0614">Plasmid</keyword>
<reference evidence="1" key="1">
    <citation type="submission" date="2016-10" db="EMBL/GenBank/DDBJ databases">
        <title>Evolution and Comparative Genomics of Conjugative MDR Plasmids in Vibrio species.</title>
        <authorList>
            <person name="Li R."/>
            <person name="Ye L."/>
            <person name="Wong M.Ho.Yin."/>
            <person name="Zheng Z."/>
            <person name="Chan E.Wai.Chi."/>
            <person name="Chen S."/>
        </authorList>
    </citation>
    <scope>NUCLEOTIDE SEQUENCE</scope>
    <source>
        <plasmid evidence="1">pVPS91</plasmid>
    </source>
</reference>
<dbReference type="EMBL" id="KX957972">
    <property type="protein sequence ID" value="APU91606.1"/>
    <property type="molecule type" value="Genomic_DNA"/>
</dbReference>
<protein>
    <submittedName>
        <fullName evidence="1">Uncharacterized protein</fullName>
    </submittedName>
</protein>
<proteinExistence type="predicted"/>
<name>A0A1P8DR74_VIBPH</name>
<sequence>MQEDTLMPSYNEINAPFWKNSLHVLQLPDEMPSQREVTWLIEILNAANKLSSKGAVLIDADDMDNPTADLPDVHVEVDFKDVFTPLRVTCWRAPIPKDATVVVEIKNNAITN</sequence>
<dbReference type="RefSeq" id="WP_046224176.1">
    <property type="nucleotide sequence ID" value="NZ_CP176033.1"/>
</dbReference>
<accession>A0A1P8DR74</accession>
<dbReference type="AlphaFoldDB" id="A0A1P8DR74"/>
<evidence type="ECO:0000313" key="1">
    <source>
        <dbReference type="EMBL" id="APU91606.1"/>
    </source>
</evidence>
<organism evidence="1">
    <name type="scientific">Vibrio parahaemolyticus</name>
    <dbReference type="NCBI Taxonomy" id="670"/>
    <lineage>
        <taxon>Bacteria</taxon>
        <taxon>Pseudomonadati</taxon>
        <taxon>Pseudomonadota</taxon>
        <taxon>Gammaproteobacteria</taxon>
        <taxon>Vibrionales</taxon>
        <taxon>Vibrionaceae</taxon>
        <taxon>Vibrio</taxon>
    </lineage>
</organism>
<geneLocation type="plasmid" evidence="1">
    <name>pVPS91</name>
</geneLocation>